<organism evidence="1 2">
    <name type="scientific">Hibiscus sabdariffa</name>
    <name type="common">roselle</name>
    <dbReference type="NCBI Taxonomy" id="183260"/>
    <lineage>
        <taxon>Eukaryota</taxon>
        <taxon>Viridiplantae</taxon>
        <taxon>Streptophyta</taxon>
        <taxon>Embryophyta</taxon>
        <taxon>Tracheophyta</taxon>
        <taxon>Spermatophyta</taxon>
        <taxon>Magnoliopsida</taxon>
        <taxon>eudicotyledons</taxon>
        <taxon>Gunneridae</taxon>
        <taxon>Pentapetalae</taxon>
        <taxon>rosids</taxon>
        <taxon>malvids</taxon>
        <taxon>Malvales</taxon>
        <taxon>Malvaceae</taxon>
        <taxon>Malvoideae</taxon>
        <taxon>Hibiscus</taxon>
    </lineage>
</organism>
<comment type="caution">
    <text evidence="1">The sequence shown here is derived from an EMBL/GenBank/DDBJ whole genome shotgun (WGS) entry which is preliminary data.</text>
</comment>
<evidence type="ECO:0000313" key="1">
    <source>
        <dbReference type="EMBL" id="KAK8575501.1"/>
    </source>
</evidence>
<reference evidence="1 2" key="1">
    <citation type="journal article" date="2024" name="G3 (Bethesda)">
        <title>Genome assembly of Hibiscus sabdariffa L. provides insights into metabolisms of medicinal natural products.</title>
        <authorList>
            <person name="Kim T."/>
        </authorList>
    </citation>
    <scope>NUCLEOTIDE SEQUENCE [LARGE SCALE GENOMIC DNA]</scope>
    <source>
        <strain evidence="1">TK-2024</strain>
        <tissue evidence="1">Old leaves</tissue>
    </source>
</reference>
<name>A0ABR2FB11_9ROSI</name>
<dbReference type="Proteomes" id="UP001472677">
    <property type="component" value="Unassembled WGS sequence"/>
</dbReference>
<protein>
    <submittedName>
        <fullName evidence="1">Uncharacterized protein</fullName>
    </submittedName>
</protein>
<accession>A0ABR2FB11</accession>
<evidence type="ECO:0000313" key="2">
    <source>
        <dbReference type="Proteomes" id="UP001472677"/>
    </source>
</evidence>
<proteinExistence type="predicted"/>
<dbReference type="EMBL" id="JBBPBM010000007">
    <property type="protein sequence ID" value="KAK8575501.1"/>
    <property type="molecule type" value="Genomic_DNA"/>
</dbReference>
<keyword evidence="2" id="KW-1185">Reference proteome</keyword>
<gene>
    <name evidence="1" type="ORF">V6N12_063173</name>
</gene>
<sequence length="115" mass="12988">MGTPNQSSASSYCGYHILYFETGSIPGSRIRRNSTNDRCNNGNASSRRYLHRGILLDNLPSSITALPLQNSKQINENGRVHRFAATWLWGTPMEGSLFLKLYKVVEDKRQIDRNG</sequence>